<dbReference type="Gene3D" id="2.60.40.1190">
    <property type="match status" value="1"/>
</dbReference>
<evidence type="ECO:0000259" key="1">
    <source>
        <dbReference type="Pfam" id="PF06452"/>
    </source>
</evidence>
<proteinExistence type="predicted"/>
<name>A0A328U2E7_9BACL</name>
<dbReference type="GO" id="GO:0016052">
    <property type="term" value="P:carbohydrate catabolic process"/>
    <property type="evidence" value="ECO:0007669"/>
    <property type="project" value="InterPro"/>
</dbReference>
<organism evidence="2 3">
    <name type="scientific">Paenibacillus montanisoli</name>
    <dbReference type="NCBI Taxonomy" id="2081970"/>
    <lineage>
        <taxon>Bacteria</taxon>
        <taxon>Bacillati</taxon>
        <taxon>Bacillota</taxon>
        <taxon>Bacilli</taxon>
        <taxon>Bacillales</taxon>
        <taxon>Paenibacillaceae</taxon>
        <taxon>Paenibacillus</taxon>
    </lineage>
</organism>
<evidence type="ECO:0000313" key="3">
    <source>
        <dbReference type="Proteomes" id="UP000249260"/>
    </source>
</evidence>
<evidence type="ECO:0000313" key="2">
    <source>
        <dbReference type="EMBL" id="RAP74174.1"/>
    </source>
</evidence>
<comment type="caution">
    <text evidence="2">The sequence shown here is derived from an EMBL/GenBank/DDBJ whole genome shotgun (WGS) entry which is preliminary data.</text>
</comment>
<accession>A0A328U2E7</accession>
<feature type="domain" description="Carbohydrate-binding" evidence="1">
    <location>
        <begin position="37"/>
        <end position="201"/>
    </location>
</feature>
<dbReference type="AlphaFoldDB" id="A0A328U2E7"/>
<dbReference type="SUPFAM" id="SSF49344">
    <property type="entry name" value="CBD9-like"/>
    <property type="match status" value="1"/>
</dbReference>
<dbReference type="OrthoDB" id="9786766at2"/>
<dbReference type="InterPro" id="IPR010502">
    <property type="entry name" value="Carb-bd_dom_fam9"/>
</dbReference>
<protein>
    <recommendedName>
        <fullName evidence="1">Carbohydrate-binding domain-containing protein</fullName>
    </recommendedName>
</protein>
<dbReference type="Pfam" id="PF06452">
    <property type="entry name" value="CBM9_1"/>
    <property type="match status" value="1"/>
</dbReference>
<dbReference type="GO" id="GO:0030246">
    <property type="term" value="F:carbohydrate binding"/>
    <property type="evidence" value="ECO:0007669"/>
    <property type="project" value="InterPro"/>
</dbReference>
<dbReference type="EMBL" id="QLUW01000005">
    <property type="protein sequence ID" value="RAP74174.1"/>
    <property type="molecule type" value="Genomic_DNA"/>
</dbReference>
<gene>
    <name evidence="2" type="ORF">DL346_24215</name>
</gene>
<sequence length="203" mass="22922">MRLDQREQQVYVCKKASAEGEISGEWVELRDTVSAEAPAEWTKVRCGWTTDALLIQFLCGDSHIVSDYTERDEPLYNQDVVEVFIDEAGSGTGYLELEVSPRNVVFDARIANDGSGTLGIDTSWDIEGLHTNVSEVEAGVRLYDIRVPAGSFAQPLEAGQRWRVNFYRIDENRAGVREYQAWQPTGLVNFHKPDRFGTLLFEN</sequence>
<reference evidence="2 3" key="1">
    <citation type="submission" date="2018-06" db="EMBL/GenBank/DDBJ databases">
        <title>Paenibacillus montanisoli sp. nov., isolated from mountain area soil.</title>
        <authorList>
            <person name="Wu M."/>
        </authorList>
    </citation>
    <scope>NUCLEOTIDE SEQUENCE [LARGE SCALE GENOMIC DNA]</scope>
    <source>
        <strain evidence="2 3">RA17</strain>
    </source>
</reference>
<keyword evidence="3" id="KW-1185">Reference proteome</keyword>
<dbReference type="GO" id="GO:0004553">
    <property type="term" value="F:hydrolase activity, hydrolyzing O-glycosyl compounds"/>
    <property type="evidence" value="ECO:0007669"/>
    <property type="project" value="InterPro"/>
</dbReference>
<dbReference type="Proteomes" id="UP000249260">
    <property type="component" value="Unassembled WGS sequence"/>
</dbReference>
<dbReference type="CDD" id="cd09620">
    <property type="entry name" value="CBM9_like_3"/>
    <property type="match status" value="1"/>
</dbReference>